<dbReference type="InterPro" id="IPR036390">
    <property type="entry name" value="WH_DNA-bd_sf"/>
</dbReference>
<dbReference type="EMBL" id="CP116967">
    <property type="protein sequence ID" value="WNM58398.1"/>
    <property type="molecule type" value="Genomic_DNA"/>
</dbReference>
<evidence type="ECO:0000256" key="4">
    <source>
        <dbReference type="SAM" id="MobiDB-lite"/>
    </source>
</evidence>
<dbReference type="Proteomes" id="UP001302719">
    <property type="component" value="Chromosome"/>
</dbReference>
<dbReference type="GO" id="GO:0003677">
    <property type="term" value="F:DNA binding"/>
    <property type="evidence" value="ECO:0007669"/>
    <property type="project" value="UniProtKB-KW"/>
</dbReference>
<dbReference type="PANTHER" id="PTHR33204:SF37">
    <property type="entry name" value="HTH-TYPE TRANSCRIPTIONAL REGULATOR YODB"/>
    <property type="match status" value="1"/>
</dbReference>
<evidence type="ECO:0000259" key="5">
    <source>
        <dbReference type="PROSITE" id="PS51118"/>
    </source>
</evidence>
<name>A0AA96GGD8_9BACT</name>
<feature type="region of interest" description="Disordered" evidence="4">
    <location>
        <begin position="115"/>
        <end position="148"/>
    </location>
</feature>
<keyword evidence="7" id="KW-1185">Reference proteome</keyword>
<dbReference type="SUPFAM" id="SSF46785">
    <property type="entry name" value="Winged helix' DNA-binding domain"/>
    <property type="match status" value="1"/>
</dbReference>
<dbReference type="Gene3D" id="1.10.10.10">
    <property type="entry name" value="Winged helix-like DNA-binding domain superfamily/Winged helix DNA-binding domain"/>
    <property type="match status" value="1"/>
</dbReference>
<dbReference type="KEGG" id="nall:PP769_01140"/>
<dbReference type="AlphaFoldDB" id="A0AA96GGD8"/>
<proteinExistence type="predicted"/>
<protein>
    <submittedName>
        <fullName evidence="6">Winged helix-turn-helix transcriptional regulator</fullName>
    </submittedName>
</protein>
<evidence type="ECO:0000313" key="7">
    <source>
        <dbReference type="Proteomes" id="UP001302719"/>
    </source>
</evidence>
<reference evidence="6 7" key="1">
    <citation type="submission" date="2023-01" db="EMBL/GenBank/DDBJ databases">
        <title>Cultivation and genomic characterization of new, ubiquitous marine nitrite-oxidizing bacteria from the Nitrospirales.</title>
        <authorList>
            <person name="Mueller A.J."/>
            <person name="Daebeler A."/>
            <person name="Herbold C.W."/>
            <person name="Kirkegaard R.H."/>
            <person name="Daims H."/>
        </authorList>
    </citation>
    <scope>NUCLEOTIDE SEQUENCE [LARGE SCALE GENOMIC DNA]</scope>
    <source>
        <strain evidence="6 7">VA</strain>
    </source>
</reference>
<sequence length="148" mass="16433">MSVEPELQAAKKIPVASMVESIVGCKWSVRLLQLCAEGHNRPGKVLRACPGLSAKVMNERWRKMIRFGIMRRMVLGQKPPVEVEYQLTPFGRRFLKILDEVRRLQEAVDVGGISETTQTPKKAKSSGRVMPSKTTRLRSAPGSSSKGS</sequence>
<dbReference type="Pfam" id="PF01638">
    <property type="entry name" value="HxlR"/>
    <property type="match status" value="1"/>
</dbReference>
<dbReference type="PANTHER" id="PTHR33204">
    <property type="entry name" value="TRANSCRIPTIONAL REGULATOR, MARR FAMILY"/>
    <property type="match status" value="1"/>
</dbReference>
<dbReference type="PROSITE" id="PS51118">
    <property type="entry name" value="HTH_HXLR"/>
    <property type="match status" value="1"/>
</dbReference>
<accession>A0AA96GGD8</accession>
<evidence type="ECO:0000313" key="6">
    <source>
        <dbReference type="EMBL" id="WNM58398.1"/>
    </source>
</evidence>
<keyword evidence="3" id="KW-0804">Transcription</keyword>
<dbReference type="InterPro" id="IPR002577">
    <property type="entry name" value="HTH_HxlR"/>
</dbReference>
<evidence type="ECO:0000256" key="2">
    <source>
        <dbReference type="ARBA" id="ARBA00023125"/>
    </source>
</evidence>
<feature type="domain" description="HTH hxlR-type" evidence="5">
    <location>
        <begin position="13"/>
        <end position="113"/>
    </location>
</feature>
<keyword evidence="1" id="KW-0805">Transcription regulation</keyword>
<evidence type="ECO:0000256" key="1">
    <source>
        <dbReference type="ARBA" id="ARBA00023015"/>
    </source>
</evidence>
<dbReference type="InterPro" id="IPR036388">
    <property type="entry name" value="WH-like_DNA-bd_sf"/>
</dbReference>
<keyword evidence="2" id="KW-0238">DNA-binding</keyword>
<organism evidence="6 7">
    <name type="scientific">Candidatus Nitrospira allomarina</name>
    <dbReference type="NCBI Taxonomy" id="3020900"/>
    <lineage>
        <taxon>Bacteria</taxon>
        <taxon>Pseudomonadati</taxon>
        <taxon>Nitrospirota</taxon>
        <taxon>Nitrospiria</taxon>
        <taxon>Nitrospirales</taxon>
        <taxon>Nitrospiraceae</taxon>
        <taxon>Nitrospira</taxon>
    </lineage>
</organism>
<evidence type="ECO:0000256" key="3">
    <source>
        <dbReference type="ARBA" id="ARBA00023163"/>
    </source>
</evidence>
<gene>
    <name evidence="6" type="ORF">PP769_01140</name>
</gene>